<proteinExistence type="predicted"/>
<accession>A0ACB9TWJ7</accession>
<name>A0ACB9TWJ7_HOLOL</name>
<evidence type="ECO:0000313" key="2">
    <source>
        <dbReference type="Proteomes" id="UP001056778"/>
    </source>
</evidence>
<gene>
    <name evidence="1" type="ORF">MML48_1g21430</name>
</gene>
<comment type="caution">
    <text evidence="1">The sequence shown here is derived from an EMBL/GenBank/DDBJ whole genome shotgun (WGS) entry which is preliminary data.</text>
</comment>
<sequence length="77" mass="8757">MLQTGKSSSLLASVGGTMETSLKDRDKVGVQDTVLLENYTDENVFVDNLRKRFKEDLIYVRIREDAAIFTNCMTDLH</sequence>
<reference evidence="1" key="1">
    <citation type="submission" date="2022-04" db="EMBL/GenBank/DDBJ databases">
        <title>Chromosome-scale genome assembly of Holotrichia oblita Faldermann.</title>
        <authorList>
            <person name="Rongchong L."/>
        </authorList>
    </citation>
    <scope>NUCLEOTIDE SEQUENCE</scope>
    <source>
        <strain evidence="1">81SQS9</strain>
    </source>
</reference>
<evidence type="ECO:0000313" key="1">
    <source>
        <dbReference type="EMBL" id="KAI4471103.1"/>
    </source>
</evidence>
<protein>
    <submittedName>
        <fullName evidence="1">Myosin</fullName>
    </submittedName>
</protein>
<dbReference type="Proteomes" id="UP001056778">
    <property type="component" value="Chromosome 1"/>
</dbReference>
<dbReference type="EMBL" id="CM043015">
    <property type="protein sequence ID" value="KAI4471103.1"/>
    <property type="molecule type" value="Genomic_DNA"/>
</dbReference>
<keyword evidence="2" id="KW-1185">Reference proteome</keyword>
<organism evidence="1 2">
    <name type="scientific">Holotrichia oblita</name>
    <name type="common">Chafer beetle</name>
    <dbReference type="NCBI Taxonomy" id="644536"/>
    <lineage>
        <taxon>Eukaryota</taxon>
        <taxon>Metazoa</taxon>
        <taxon>Ecdysozoa</taxon>
        <taxon>Arthropoda</taxon>
        <taxon>Hexapoda</taxon>
        <taxon>Insecta</taxon>
        <taxon>Pterygota</taxon>
        <taxon>Neoptera</taxon>
        <taxon>Endopterygota</taxon>
        <taxon>Coleoptera</taxon>
        <taxon>Polyphaga</taxon>
        <taxon>Scarabaeiformia</taxon>
        <taxon>Scarabaeidae</taxon>
        <taxon>Melolonthinae</taxon>
        <taxon>Holotrichia</taxon>
    </lineage>
</organism>